<sequence>MERPFARFLPDERRLHLRHGPIDLVIDAEGPGRIAALGAAEARFATILEELVAELPRLRRQSGGAPPKGAVARRMFAAALPHAARVFVTPMAAVAGAVADEILAAMRAAGPLLKAHVNNGGDIAIHLADGESAAAAICGLDGGEIGRIRIGASDGVGGVASSGRGGRSLSLGIAENVTALASSAAAADAAATLIANAVDLPGHPAIARTPARALDPDSDLGERLATTGCGRLAPGEVAAALDAGLVEARRMQAAGLIKGAALTLQGVTIAATDGAGRIEMNRMKGIAEHA</sequence>
<dbReference type="EMBL" id="CP049056">
    <property type="protein sequence ID" value="QIE56095.1"/>
    <property type="molecule type" value="Genomic_DNA"/>
</dbReference>
<dbReference type="PIRSF" id="PIRSF006421">
    <property type="entry name" value="UCP006421"/>
    <property type="match status" value="1"/>
</dbReference>
<dbReference type="InterPro" id="IPR007183">
    <property type="entry name" value="UPF0280"/>
</dbReference>
<dbReference type="Proteomes" id="UP000503336">
    <property type="component" value="Chromosome"/>
</dbReference>
<dbReference type="NCBIfam" id="NF003322">
    <property type="entry name" value="PRK04334.1-2"/>
    <property type="match status" value="1"/>
</dbReference>
<evidence type="ECO:0000313" key="1">
    <source>
        <dbReference type="EMBL" id="QIE56095.1"/>
    </source>
</evidence>
<name>A0A7L5BW44_9RHOB</name>
<dbReference type="RefSeq" id="WP_165098873.1">
    <property type="nucleotide sequence ID" value="NZ_CP049056.1"/>
</dbReference>
<gene>
    <name evidence="1" type="ORF">G5B40_11890</name>
</gene>
<dbReference type="KEGG" id="hdh:G5B40_11890"/>
<dbReference type="SUPFAM" id="SSF143631">
    <property type="entry name" value="ApbE-like"/>
    <property type="match status" value="1"/>
</dbReference>
<protein>
    <submittedName>
        <fullName evidence="1">UPF0280 family protein</fullName>
    </submittedName>
</protein>
<dbReference type="AlphaFoldDB" id="A0A7L5BW44"/>
<dbReference type="InterPro" id="IPR003374">
    <property type="entry name" value="ApbE-like_sf"/>
</dbReference>
<accession>A0A7L5BW44</accession>
<proteinExistence type="predicted"/>
<organism evidence="1 2">
    <name type="scientific">Pikeienuella piscinae</name>
    <dbReference type="NCBI Taxonomy" id="2748098"/>
    <lineage>
        <taxon>Bacteria</taxon>
        <taxon>Pseudomonadati</taxon>
        <taxon>Pseudomonadota</taxon>
        <taxon>Alphaproteobacteria</taxon>
        <taxon>Rhodobacterales</taxon>
        <taxon>Paracoccaceae</taxon>
        <taxon>Pikeienuella</taxon>
    </lineage>
</organism>
<keyword evidence="2" id="KW-1185">Reference proteome</keyword>
<evidence type="ECO:0000313" key="2">
    <source>
        <dbReference type="Proteomes" id="UP000503336"/>
    </source>
</evidence>
<reference evidence="1 2" key="1">
    <citation type="submission" date="2020-02" db="EMBL/GenBank/DDBJ databases">
        <title>complete genome sequence of Rhodobacteraceae bacterium.</title>
        <authorList>
            <person name="Park J."/>
            <person name="Kim Y.-S."/>
            <person name="Kim K.-H."/>
        </authorList>
    </citation>
    <scope>NUCLEOTIDE SEQUENCE [LARGE SCALE GENOMIC DNA]</scope>
    <source>
        <strain evidence="1 2">RR4-56</strain>
    </source>
</reference>
<dbReference type="Gene3D" id="3.10.520.10">
    <property type="entry name" value="ApbE-like domains"/>
    <property type="match status" value="1"/>
</dbReference>